<organism evidence="9 10">
    <name type="scientific">Streptococcus rubneri</name>
    <dbReference type="NCBI Taxonomy" id="1234680"/>
    <lineage>
        <taxon>Bacteria</taxon>
        <taxon>Bacillati</taxon>
        <taxon>Bacillota</taxon>
        <taxon>Bacilli</taxon>
        <taxon>Lactobacillales</taxon>
        <taxon>Streptococcaceae</taxon>
        <taxon>Streptococcus</taxon>
    </lineage>
</organism>
<accession>A0A4Z1DSI0</accession>
<dbReference type="InterPro" id="IPR036264">
    <property type="entry name" value="Bact_exopeptidase_dim_dom"/>
</dbReference>
<dbReference type="Gene3D" id="3.30.70.360">
    <property type="match status" value="2"/>
</dbReference>
<comment type="similarity">
    <text evidence="2">Belongs to the peptidase M20A family.</text>
</comment>
<dbReference type="InterPro" id="IPR002933">
    <property type="entry name" value="Peptidase_M20"/>
</dbReference>
<proteinExistence type="inferred from homology"/>
<protein>
    <submittedName>
        <fullName evidence="9">Sapep family Mn(2+)-dependent dipeptidase</fullName>
        <ecNumber evidence="9">3.4.13.-</ecNumber>
    </submittedName>
</protein>
<keyword evidence="5 9" id="KW-0378">Hydrolase</keyword>
<dbReference type="Pfam" id="PF01546">
    <property type="entry name" value="Peptidase_M20"/>
    <property type="match status" value="1"/>
</dbReference>
<sequence length="446" mass="48900">MKYRISQEVKESYLNSLRTIISYPSVLNEGENGTPFGQAIQDVLEKTLEIAQEMGFQTYLDPEGYYGYAEIGQGDELLAVLCHLDVVPAGDLEDWQTPPFEATLKDGCLIGRGVQDDKGPSLAALYAVKSLLDQGEVFTKRVRFIFGTDEETLWRCMNRYNQIEEKADLGFAPDSSFPLTYAEKGLLQVKLHGPGWEDRPLQAGHALNVVPDKATYSGQRLEELLPVIEQSGVNYTEELGAVTVLGLSKHSKDAAEGVNAIVGLAESLSLIQPHPALLFIADAVGEDATGGALFGEIKDEPSGTLSFNIATLSIDEERSEIGIDIRIPVLADKDALVERLIELASSYQLGYEEFDYLAPLYVPLDSPLVSTLMAVYQEETGDLTPAMSSGGATFARTMENCVAYGALFPGALQTEHQANERTKLEDLYDAMEIYAETIRRMATKND</sequence>
<comment type="caution">
    <text evidence="9">The sequence shown here is derived from an EMBL/GenBank/DDBJ whole genome shotgun (WGS) entry which is preliminary data.</text>
</comment>
<dbReference type="GO" id="GO:0008777">
    <property type="term" value="F:acetylornithine deacetylase activity"/>
    <property type="evidence" value="ECO:0007669"/>
    <property type="project" value="TreeGrafter"/>
</dbReference>
<dbReference type="PANTHER" id="PTHR43808:SF31">
    <property type="entry name" value="N-ACETYL-L-CITRULLINE DEACETYLASE"/>
    <property type="match status" value="1"/>
</dbReference>
<evidence type="ECO:0000256" key="8">
    <source>
        <dbReference type="ARBA" id="ARBA00023049"/>
    </source>
</evidence>
<dbReference type="EMBL" id="SRRP01000001">
    <property type="protein sequence ID" value="TGN91572.1"/>
    <property type="molecule type" value="Genomic_DNA"/>
</dbReference>
<dbReference type="NCBIfam" id="NF005542">
    <property type="entry name" value="PRK07205.1"/>
    <property type="match status" value="1"/>
</dbReference>
<dbReference type="GO" id="GO:0006526">
    <property type="term" value="P:L-arginine biosynthetic process"/>
    <property type="evidence" value="ECO:0007669"/>
    <property type="project" value="TreeGrafter"/>
</dbReference>
<reference evidence="9 10" key="1">
    <citation type="submission" date="2019-04" db="EMBL/GenBank/DDBJ databases">
        <title>Genome sequencing of Streptococcus rubneri DSM 26920(T).</title>
        <authorList>
            <person name="Kook J.-K."/>
            <person name="Park S.-N."/>
            <person name="Lim Y.K."/>
        </authorList>
    </citation>
    <scope>NUCLEOTIDE SEQUENCE [LARGE SCALE GENOMIC DNA]</scope>
    <source>
        <strain evidence="9 10">DSM 26920</strain>
    </source>
</reference>
<evidence type="ECO:0000313" key="10">
    <source>
        <dbReference type="Proteomes" id="UP000297986"/>
    </source>
</evidence>
<keyword evidence="3" id="KW-0645">Protease</keyword>
<dbReference type="PANTHER" id="PTHR43808">
    <property type="entry name" value="ACETYLORNITHINE DEACETYLASE"/>
    <property type="match status" value="1"/>
</dbReference>
<dbReference type="InterPro" id="IPR050072">
    <property type="entry name" value="Peptidase_M20A"/>
</dbReference>
<keyword evidence="4" id="KW-0479">Metal-binding</keyword>
<dbReference type="GO" id="GO:0008237">
    <property type="term" value="F:metallopeptidase activity"/>
    <property type="evidence" value="ECO:0007669"/>
    <property type="project" value="UniProtKB-KW"/>
</dbReference>
<name>A0A4Z1DSI0_9STRE</name>
<comment type="cofactor">
    <cofactor evidence="1">
        <name>Zn(2+)</name>
        <dbReference type="ChEBI" id="CHEBI:29105"/>
    </cofactor>
</comment>
<dbReference type="InterPro" id="IPR010964">
    <property type="entry name" value="M20A_pepV-rel"/>
</dbReference>
<evidence type="ECO:0000256" key="3">
    <source>
        <dbReference type="ARBA" id="ARBA00022670"/>
    </source>
</evidence>
<evidence type="ECO:0000256" key="4">
    <source>
        <dbReference type="ARBA" id="ARBA00022723"/>
    </source>
</evidence>
<dbReference type="SUPFAM" id="SSF53187">
    <property type="entry name" value="Zn-dependent exopeptidases"/>
    <property type="match status" value="1"/>
</dbReference>
<dbReference type="AlphaFoldDB" id="A0A4Z1DSI0"/>
<dbReference type="Gene3D" id="3.40.630.10">
    <property type="entry name" value="Zn peptidases"/>
    <property type="match status" value="1"/>
</dbReference>
<keyword evidence="6" id="KW-0862">Zinc</keyword>
<dbReference type="OrthoDB" id="9761532at2"/>
<evidence type="ECO:0000313" key="9">
    <source>
        <dbReference type="EMBL" id="TGN91572.1"/>
    </source>
</evidence>
<evidence type="ECO:0000256" key="6">
    <source>
        <dbReference type="ARBA" id="ARBA00022833"/>
    </source>
</evidence>
<keyword evidence="10" id="KW-1185">Reference proteome</keyword>
<evidence type="ECO:0000256" key="7">
    <source>
        <dbReference type="ARBA" id="ARBA00022997"/>
    </source>
</evidence>
<keyword evidence="7 9" id="KW-0224">Dipeptidase</keyword>
<gene>
    <name evidence="9" type="ORF">E5S68_01005</name>
</gene>
<dbReference type="Proteomes" id="UP000297986">
    <property type="component" value="Unassembled WGS sequence"/>
</dbReference>
<evidence type="ECO:0000256" key="2">
    <source>
        <dbReference type="ARBA" id="ARBA00006247"/>
    </source>
</evidence>
<dbReference type="EC" id="3.4.13.-" evidence="9"/>
<keyword evidence="8" id="KW-0482">Metalloprotease</keyword>
<dbReference type="RefSeq" id="WP_135781981.1">
    <property type="nucleotide sequence ID" value="NZ_JASHFX010000002.1"/>
</dbReference>
<dbReference type="SUPFAM" id="SSF55031">
    <property type="entry name" value="Bacterial exopeptidase dimerisation domain"/>
    <property type="match status" value="1"/>
</dbReference>
<dbReference type="GO" id="GO:0008270">
    <property type="term" value="F:zinc ion binding"/>
    <property type="evidence" value="ECO:0007669"/>
    <property type="project" value="InterPro"/>
</dbReference>
<dbReference type="NCBIfam" id="TIGR01887">
    <property type="entry name" value="dipeptidaselike"/>
    <property type="match status" value="1"/>
</dbReference>
<evidence type="ECO:0000256" key="1">
    <source>
        <dbReference type="ARBA" id="ARBA00001947"/>
    </source>
</evidence>
<dbReference type="GO" id="GO:0016805">
    <property type="term" value="F:dipeptidase activity"/>
    <property type="evidence" value="ECO:0007669"/>
    <property type="project" value="UniProtKB-KW"/>
</dbReference>
<dbReference type="GO" id="GO:0006508">
    <property type="term" value="P:proteolysis"/>
    <property type="evidence" value="ECO:0007669"/>
    <property type="project" value="UniProtKB-KW"/>
</dbReference>
<evidence type="ECO:0000256" key="5">
    <source>
        <dbReference type="ARBA" id="ARBA00022801"/>
    </source>
</evidence>